<keyword evidence="1" id="KW-0677">Repeat</keyword>
<protein>
    <recommendedName>
        <fullName evidence="3">CBS domain-containing protein</fullName>
    </recommendedName>
</protein>
<dbReference type="PANTHER" id="PTHR48108:SF26">
    <property type="entry name" value="CBS DOMAIN-CONTAINING PROTEIN DDB_G0289609"/>
    <property type="match status" value="1"/>
</dbReference>
<dbReference type="InterPro" id="IPR051462">
    <property type="entry name" value="CBS_domain-containing"/>
</dbReference>
<name>A0A235H641_AZOBR</name>
<evidence type="ECO:0000313" key="5">
    <source>
        <dbReference type="Proteomes" id="UP000215367"/>
    </source>
</evidence>
<dbReference type="EMBL" id="NOWT01000048">
    <property type="protein sequence ID" value="OYD80675.1"/>
    <property type="molecule type" value="Genomic_DNA"/>
</dbReference>
<evidence type="ECO:0000256" key="2">
    <source>
        <dbReference type="PROSITE-ProRule" id="PRU00703"/>
    </source>
</evidence>
<dbReference type="SMART" id="SM00116">
    <property type="entry name" value="CBS"/>
    <property type="match status" value="2"/>
</dbReference>
<accession>A0A235H641</accession>
<dbReference type="PROSITE" id="PS51371">
    <property type="entry name" value="CBS"/>
    <property type="match status" value="1"/>
</dbReference>
<sequence length="154" mass="16891">MAATPVRQPPGRSSAMPRRIFEAMPATEVVILSPSATVHAAAVAMKDRHQCVVLAMTAGRLEGILTEQDVVRRVVAERRDAERVTVAEVMTRHPDTIPAADLALTGLQMMEDGGYRHLPVVHDGRVVGLISRVDFAGTEKTELEAERRCWERLG</sequence>
<gene>
    <name evidence="4" type="ORF">CHT98_30060</name>
</gene>
<dbReference type="Proteomes" id="UP000215367">
    <property type="component" value="Unassembled WGS sequence"/>
</dbReference>
<keyword evidence="2" id="KW-0129">CBS domain</keyword>
<feature type="domain" description="CBS" evidence="3">
    <location>
        <begin position="90"/>
        <end position="146"/>
    </location>
</feature>
<dbReference type="AlphaFoldDB" id="A0A235H641"/>
<keyword evidence="4" id="KW-0614">Plasmid</keyword>
<evidence type="ECO:0000313" key="4">
    <source>
        <dbReference type="EMBL" id="OYD80675.1"/>
    </source>
</evidence>
<evidence type="ECO:0000259" key="3">
    <source>
        <dbReference type="PROSITE" id="PS51371"/>
    </source>
</evidence>
<proteinExistence type="predicted"/>
<evidence type="ECO:0000256" key="1">
    <source>
        <dbReference type="ARBA" id="ARBA00022737"/>
    </source>
</evidence>
<dbReference type="InterPro" id="IPR046342">
    <property type="entry name" value="CBS_dom_sf"/>
</dbReference>
<reference evidence="4 5" key="1">
    <citation type="submission" date="2017-07" db="EMBL/GenBank/DDBJ databases">
        <title>Whole genome sequence of Azospirillum brasilense 2A1, a potential biofertilizer strain.</title>
        <authorList>
            <person name="Fontana C.A."/>
            <person name="Toffoli L.M."/>
            <person name="Salazar S.M."/>
            <person name="Puglisi E."/>
            <person name="Pedraza R."/>
            <person name="Bassi D."/>
            <person name="Cocconcelli P.S."/>
        </authorList>
    </citation>
    <scope>NUCLEOTIDE SEQUENCE [LARGE SCALE GENOMIC DNA]</scope>
    <source>
        <strain evidence="4 5">2A1</strain>
        <plasmid evidence="4">unnamed</plasmid>
    </source>
</reference>
<dbReference type="PANTHER" id="PTHR48108">
    <property type="entry name" value="CBS DOMAIN-CONTAINING PROTEIN CBSX2, CHLOROPLASTIC"/>
    <property type="match status" value="1"/>
</dbReference>
<dbReference type="SUPFAM" id="SSF54631">
    <property type="entry name" value="CBS-domain pair"/>
    <property type="match status" value="1"/>
</dbReference>
<comment type="caution">
    <text evidence="4">The sequence shown here is derived from an EMBL/GenBank/DDBJ whole genome shotgun (WGS) entry which is preliminary data.</text>
</comment>
<dbReference type="Pfam" id="PF00571">
    <property type="entry name" value="CBS"/>
    <property type="match status" value="2"/>
</dbReference>
<dbReference type="InterPro" id="IPR000644">
    <property type="entry name" value="CBS_dom"/>
</dbReference>
<dbReference type="Gene3D" id="3.10.580.10">
    <property type="entry name" value="CBS-domain"/>
    <property type="match status" value="1"/>
</dbReference>
<geneLocation type="plasmid" evidence="4">
    <name>unnamed</name>
</geneLocation>
<organism evidence="4 5">
    <name type="scientific">Azospirillum brasilense</name>
    <dbReference type="NCBI Taxonomy" id="192"/>
    <lineage>
        <taxon>Bacteria</taxon>
        <taxon>Pseudomonadati</taxon>
        <taxon>Pseudomonadota</taxon>
        <taxon>Alphaproteobacteria</taxon>
        <taxon>Rhodospirillales</taxon>
        <taxon>Azospirillaceae</taxon>
        <taxon>Azospirillum</taxon>
    </lineage>
</organism>